<dbReference type="EMBL" id="MBUA01000028">
    <property type="protein sequence ID" value="MBC6492631.1"/>
    <property type="molecule type" value="Genomic_DNA"/>
</dbReference>
<gene>
    <name evidence="12" type="ORF">BC349_16335</name>
</gene>
<dbReference type="SUPFAM" id="SSF55874">
    <property type="entry name" value="ATPase domain of HSP90 chaperone/DNA topoisomerase II/histidine kinase"/>
    <property type="match status" value="1"/>
</dbReference>
<keyword evidence="6" id="KW-0418">Kinase</keyword>
<evidence type="ECO:0000313" key="12">
    <source>
        <dbReference type="EMBL" id="MBC6492631.1"/>
    </source>
</evidence>
<accession>A0ABR7MC70</accession>
<dbReference type="PANTHER" id="PTHR24421:SF10">
    <property type="entry name" value="NITRATE_NITRITE SENSOR PROTEIN NARQ"/>
    <property type="match status" value="1"/>
</dbReference>
<dbReference type="Proteomes" id="UP000765802">
    <property type="component" value="Unassembled WGS sequence"/>
</dbReference>
<evidence type="ECO:0000256" key="8">
    <source>
        <dbReference type="ARBA" id="ARBA00023012"/>
    </source>
</evidence>
<keyword evidence="8" id="KW-0902">Two-component regulatory system</keyword>
<keyword evidence="13" id="KW-1185">Reference proteome</keyword>
<keyword evidence="10" id="KW-1133">Transmembrane helix</keyword>
<dbReference type="RefSeq" id="WP_187257940.1">
    <property type="nucleotide sequence ID" value="NZ_JBHULF010000020.1"/>
</dbReference>
<feature type="transmembrane region" description="Helical" evidence="10">
    <location>
        <begin position="6"/>
        <end position="31"/>
    </location>
</feature>
<dbReference type="SMART" id="SM00387">
    <property type="entry name" value="HATPase_c"/>
    <property type="match status" value="1"/>
</dbReference>
<reference evidence="12 13" key="1">
    <citation type="submission" date="2016-07" db="EMBL/GenBank/DDBJ databases">
        <title>Genome analysis of Flavihumibacter stibioxidans YS-17.</title>
        <authorList>
            <person name="Shi K."/>
            <person name="Han Y."/>
            <person name="Wang G."/>
        </authorList>
    </citation>
    <scope>NUCLEOTIDE SEQUENCE [LARGE SCALE GENOMIC DNA]</scope>
    <source>
        <strain evidence="12 13">YS-17</strain>
    </source>
</reference>
<feature type="domain" description="Histidine kinase" evidence="11">
    <location>
        <begin position="70"/>
        <end position="266"/>
    </location>
</feature>
<dbReference type="InterPro" id="IPR005467">
    <property type="entry name" value="His_kinase_dom"/>
</dbReference>
<dbReference type="InterPro" id="IPR003594">
    <property type="entry name" value="HATPase_dom"/>
</dbReference>
<evidence type="ECO:0000259" key="11">
    <source>
        <dbReference type="PROSITE" id="PS50109"/>
    </source>
</evidence>
<keyword evidence="5" id="KW-0547">Nucleotide-binding</keyword>
<dbReference type="InterPro" id="IPR011712">
    <property type="entry name" value="Sig_transdc_His_kin_sub3_dim/P"/>
</dbReference>
<feature type="coiled-coil region" evidence="9">
    <location>
        <begin position="47"/>
        <end position="74"/>
    </location>
</feature>
<evidence type="ECO:0000256" key="5">
    <source>
        <dbReference type="ARBA" id="ARBA00022741"/>
    </source>
</evidence>
<organism evidence="12 13">
    <name type="scientific">Flavihumibacter stibioxidans</name>
    <dbReference type="NCBI Taxonomy" id="1834163"/>
    <lineage>
        <taxon>Bacteria</taxon>
        <taxon>Pseudomonadati</taxon>
        <taxon>Bacteroidota</taxon>
        <taxon>Chitinophagia</taxon>
        <taxon>Chitinophagales</taxon>
        <taxon>Chitinophagaceae</taxon>
        <taxon>Flavihumibacter</taxon>
    </lineage>
</organism>
<evidence type="ECO:0000256" key="9">
    <source>
        <dbReference type="SAM" id="Coils"/>
    </source>
</evidence>
<dbReference type="InterPro" id="IPR036890">
    <property type="entry name" value="HATPase_C_sf"/>
</dbReference>
<evidence type="ECO:0000256" key="7">
    <source>
        <dbReference type="ARBA" id="ARBA00022840"/>
    </source>
</evidence>
<dbReference type="EC" id="2.7.13.3" evidence="2"/>
<dbReference type="PROSITE" id="PS50109">
    <property type="entry name" value="HIS_KIN"/>
    <property type="match status" value="1"/>
</dbReference>
<sequence length="281" mass="32005">MQATTTYILFWSIGGSLIILIGFLFFINYILKLYNKKEIEYNTTLKLKSIEKEKEILINRVEAQEETIQKISREIHDNVNQLLTLSKLNLNNLKCNKDAEFDNKIELSNSLISSAIKELTNISRSLSAETVNEFGLAKSLESEISRLTQIEDIKINLEVIEKAEILNPEVQLDLYRIFQEATRNAIIHGNPKNINVSLQIDEKIIKLLIIDDGIGFDLEMTNSKNTNKSQGLLNMQKRTKLINGSLEINTNPNNGTKITLIIPQQLIPISINNLVSHTIHY</sequence>
<comment type="caution">
    <text evidence="12">The sequence shown here is derived from an EMBL/GenBank/DDBJ whole genome shotgun (WGS) entry which is preliminary data.</text>
</comment>
<evidence type="ECO:0000256" key="3">
    <source>
        <dbReference type="ARBA" id="ARBA00022553"/>
    </source>
</evidence>
<keyword evidence="3" id="KW-0597">Phosphoprotein</keyword>
<evidence type="ECO:0000256" key="6">
    <source>
        <dbReference type="ARBA" id="ARBA00022777"/>
    </source>
</evidence>
<dbReference type="Pfam" id="PF02518">
    <property type="entry name" value="HATPase_c"/>
    <property type="match status" value="1"/>
</dbReference>
<dbReference type="Gene3D" id="3.30.565.10">
    <property type="entry name" value="Histidine kinase-like ATPase, C-terminal domain"/>
    <property type="match status" value="1"/>
</dbReference>
<evidence type="ECO:0000256" key="1">
    <source>
        <dbReference type="ARBA" id="ARBA00000085"/>
    </source>
</evidence>
<evidence type="ECO:0000313" key="13">
    <source>
        <dbReference type="Proteomes" id="UP000765802"/>
    </source>
</evidence>
<dbReference type="Pfam" id="PF07730">
    <property type="entry name" value="HisKA_3"/>
    <property type="match status" value="1"/>
</dbReference>
<evidence type="ECO:0000256" key="4">
    <source>
        <dbReference type="ARBA" id="ARBA00022679"/>
    </source>
</evidence>
<keyword evidence="9" id="KW-0175">Coiled coil</keyword>
<dbReference type="CDD" id="cd16917">
    <property type="entry name" value="HATPase_UhpB-NarQ-NarX-like"/>
    <property type="match status" value="1"/>
</dbReference>
<dbReference type="PANTHER" id="PTHR24421">
    <property type="entry name" value="NITRATE/NITRITE SENSOR PROTEIN NARX-RELATED"/>
    <property type="match status" value="1"/>
</dbReference>
<keyword evidence="10" id="KW-0812">Transmembrane</keyword>
<keyword evidence="10" id="KW-0472">Membrane</keyword>
<protein>
    <recommendedName>
        <fullName evidence="2">histidine kinase</fullName>
        <ecNumber evidence="2">2.7.13.3</ecNumber>
    </recommendedName>
</protein>
<keyword evidence="7" id="KW-0067">ATP-binding</keyword>
<evidence type="ECO:0000256" key="2">
    <source>
        <dbReference type="ARBA" id="ARBA00012438"/>
    </source>
</evidence>
<dbReference type="InterPro" id="IPR050482">
    <property type="entry name" value="Sensor_HK_TwoCompSys"/>
</dbReference>
<proteinExistence type="predicted"/>
<keyword evidence="4" id="KW-0808">Transferase</keyword>
<name>A0ABR7MC70_9BACT</name>
<comment type="catalytic activity">
    <reaction evidence="1">
        <text>ATP + protein L-histidine = ADP + protein N-phospho-L-histidine.</text>
        <dbReference type="EC" id="2.7.13.3"/>
    </reaction>
</comment>
<evidence type="ECO:0000256" key="10">
    <source>
        <dbReference type="SAM" id="Phobius"/>
    </source>
</evidence>